<name>A0ABN3FK94_9PSEU</name>
<keyword evidence="1" id="KW-0812">Transmembrane</keyword>
<feature type="transmembrane region" description="Helical" evidence="1">
    <location>
        <begin position="84"/>
        <end position="107"/>
    </location>
</feature>
<protein>
    <submittedName>
        <fullName evidence="2">Uncharacterized protein</fullName>
    </submittedName>
</protein>
<dbReference type="RefSeq" id="WP_344125849.1">
    <property type="nucleotide sequence ID" value="NZ_BAAARA010000001.1"/>
</dbReference>
<evidence type="ECO:0000313" key="2">
    <source>
        <dbReference type="EMBL" id="GAA2332178.1"/>
    </source>
</evidence>
<gene>
    <name evidence="2" type="ORF">GCM10009854_04230</name>
</gene>
<feature type="transmembrane region" description="Helical" evidence="1">
    <location>
        <begin position="165"/>
        <end position="184"/>
    </location>
</feature>
<feature type="transmembrane region" description="Helical" evidence="1">
    <location>
        <begin position="139"/>
        <end position="159"/>
    </location>
</feature>
<dbReference type="Proteomes" id="UP001501218">
    <property type="component" value="Unassembled WGS sequence"/>
</dbReference>
<feature type="transmembrane region" description="Helical" evidence="1">
    <location>
        <begin position="21"/>
        <end position="39"/>
    </location>
</feature>
<reference evidence="2 3" key="1">
    <citation type="journal article" date="2019" name="Int. J. Syst. Evol. Microbiol.">
        <title>The Global Catalogue of Microorganisms (GCM) 10K type strain sequencing project: providing services to taxonomists for standard genome sequencing and annotation.</title>
        <authorList>
            <consortium name="The Broad Institute Genomics Platform"/>
            <consortium name="The Broad Institute Genome Sequencing Center for Infectious Disease"/>
            <person name="Wu L."/>
            <person name="Ma J."/>
        </authorList>
    </citation>
    <scope>NUCLEOTIDE SEQUENCE [LARGE SCALE GENOMIC DNA]</scope>
    <source>
        <strain evidence="2 3">JCM 16221</strain>
    </source>
</reference>
<proteinExistence type="predicted"/>
<evidence type="ECO:0000256" key="1">
    <source>
        <dbReference type="SAM" id="Phobius"/>
    </source>
</evidence>
<organism evidence="2 3">
    <name type="scientific">Saccharopolyspora halophila</name>
    <dbReference type="NCBI Taxonomy" id="405551"/>
    <lineage>
        <taxon>Bacteria</taxon>
        <taxon>Bacillati</taxon>
        <taxon>Actinomycetota</taxon>
        <taxon>Actinomycetes</taxon>
        <taxon>Pseudonocardiales</taxon>
        <taxon>Pseudonocardiaceae</taxon>
        <taxon>Saccharopolyspora</taxon>
    </lineage>
</organism>
<evidence type="ECO:0000313" key="3">
    <source>
        <dbReference type="Proteomes" id="UP001501218"/>
    </source>
</evidence>
<keyword evidence="1" id="KW-0472">Membrane</keyword>
<feature type="transmembrane region" description="Helical" evidence="1">
    <location>
        <begin position="113"/>
        <end position="132"/>
    </location>
</feature>
<accession>A0ABN3FK94</accession>
<keyword evidence="3" id="KW-1185">Reference proteome</keyword>
<feature type="transmembrane region" description="Helical" evidence="1">
    <location>
        <begin position="51"/>
        <end position="69"/>
    </location>
</feature>
<comment type="caution">
    <text evidence="2">The sequence shown here is derived from an EMBL/GenBank/DDBJ whole genome shotgun (WGS) entry which is preliminary data.</text>
</comment>
<dbReference type="EMBL" id="BAAARA010000001">
    <property type="protein sequence ID" value="GAA2332178.1"/>
    <property type="molecule type" value="Genomic_DNA"/>
</dbReference>
<keyword evidence="1" id="KW-1133">Transmembrane helix</keyword>
<sequence>MNPFSEGAHRRGGAARPEAQLPRALALVGIVFGAVFVLVNAGGLPGPWDGVARIAGVCLIVTAAWRGLIRARPLEDTWPGSARAYWIAVGVEIVAIPAGAVVLNRVLELPDLVVLWVVFVVGAHFLPARMFAIGRYAELGVVLMLLAVGSAAAHLAAGLSWVPSLGAVLAGMVLLAFAAIPALAHPGTRS</sequence>